<feature type="compositionally biased region" description="Basic residues" evidence="7">
    <location>
        <begin position="459"/>
        <end position="469"/>
    </location>
</feature>
<dbReference type="AlphaFoldDB" id="A0A0C3CFW3"/>
<evidence type="ECO:0000256" key="5">
    <source>
        <dbReference type="ARBA" id="ARBA00022833"/>
    </source>
</evidence>
<dbReference type="PROSITE" id="PS00202">
    <property type="entry name" value="RUBREDOXIN"/>
    <property type="match status" value="1"/>
</dbReference>
<evidence type="ECO:0000256" key="6">
    <source>
        <dbReference type="PROSITE-ProRule" id="PRU00221"/>
    </source>
</evidence>
<proteinExistence type="predicted"/>
<dbReference type="GO" id="GO:0061700">
    <property type="term" value="C:GATOR2 complex"/>
    <property type="evidence" value="ECO:0007669"/>
    <property type="project" value="TreeGrafter"/>
</dbReference>
<evidence type="ECO:0000256" key="4">
    <source>
        <dbReference type="ARBA" id="ARBA00022771"/>
    </source>
</evidence>
<dbReference type="PROSITE" id="PS00678">
    <property type="entry name" value="WD_REPEATS_1"/>
    <property type="match status" value="1"/>
</dbReference>
<dbReference type="GO" id="GO:0016239">
    <property type="term" value="P:positive regulation of macroautophagy"/>
    <property type="evidence" value="ECO:0007669"/>
    <property type="project" value="TreeGrafter"/>
</dbReference>
<keyword evidence="3" id="KW-0677">Repeat</keyword>
<feature type="region of interest" description="Disordered" evidence="7">
    <location>
        <begin position="683"/>
        <end position="709"/>
    </location>
</feature>
<evidence type="ECO:0000256" key="2">
    <source>
        <dbReference type="ARBA" id="ARBA00022723"/>
    </source>
</evidence>
<dbReference type="Pfam" id="PF00400">
    <property type="entry name" value="WD40"/>
    <property type="match status" value="2"/>
</dbReference>
<dbReference type="PROSITE" id="PS50082">
    <property type="entry name" value="WD_REPEATS_2"/>
    <property type="match status" value="2"/>
</dbReference>
<feature type="repeat" description="WD" evidence="6">
    <location>
        <begin position="244"/>
        <end position="285"/>
    </location>
</feature>
<feature type="compositionally biased region" description="Polar residues" evidence="7">
    <location>
        <begin position="470"/>
        <end position="481"/>
    </location>
</feature>
<dbReference type="PROSITE" id="PS50294">
    <property type="entry name" value="WD_REPEATS_REGION"/>
    <property type="match status" value="1"/>
</dbReference>
<dbReference type="PANTHER" id="PTHR46200:SF1">
    <property type="entry name" value="GATOR COMPLEX PROTEIN WDR24"/>
    <property type="match status" value="1"/>
</dbReference>
<keyword evidence="5" id="KW-0862">Zinc</keyword>
<feature type="region of interest" description="Disordered" evidence="7">
    <location>
        <begin position="1103"/>
        <end position="1125"/>
    </location>
</feature>
<evidence type="ECO:0000256" key="3">
    <source>
        <dbReference type="ARBA" id="ARBA00022737"/>
    </source>
</evidence>
<dbReference type="GO" id="GO:0005829">
    <property type="term" value="C:cytosol"/>
    <property type="evidence" value="ECO:0007669"/>
    <property type="project" value="TreeGrafter"/>
</dbReference>
<feature type="region of interest" description="Disordered" evidence="7">
    <location>
        <begin position="456"/>
        <end position="484"/>
    </location>
</feature>
<dbReference type="InterPro" id="IPR019775">
    <property type="entry name" value="WD40_repeat_CS"/>
</dbReference>
<feature type="region of interest" description="Disordered" evidence="7">
    <location>
        <begin position="836"/>
        <end position="868"/>
    </location>
</feature>
<feature type="region of interest" description="Disordered" evidence="7">
    <location>
        <begin position="764"/>
        <end position="824"/>
    </location>
</feature>
<name>A0A0C3CFW3_OIDMZ</name>
<dbReference type="Gene3D" id="2.130.10.10">
    <property type="entry name" value="YVTN repeat-like/Quinoprotein amine dehydrogenase"/>
    <property type="match status" value="2"/>
</dbReference>
<dbReference type="SUPFAM" id="SSF50978">
    <property type="entry name" value="WD40 repeat-like"/>
    <property type="match status" value="1"/>
</dbReference>
<feature type="repeat" description="WD" evidence="6">
    <location>
        <begin position="148"/>
        <end position="184"/>
    </location>
</feature>
<dbReference type="InterPro" id="IPR015943">
    <property type="entry name" value="WD40/YVTN_repeat-like_dom_sf"/>
</dbReference>
<dbReference type="STRING" id="913774.A0A0C3CFW3"/>
<keyword evidence="4" id="KW-0863">Zinc-finger</keyword>
<keyword evidence="9" id="KW-1185">Reference proteome</keyword>
<evidence type="ECO:0000313" key="8">
    <source>
        <dbReference type="EMBL" id="KIM97878.1"/>
    </source>
</evidence>
<evidence type="ECO:0000256" key="1">
    <source>
        <dbReference type="ARBA" id="ARBA00022574"/>
    </source>
</evidence>
<dbReference type="EMBL" id="KN832881">
    <property type="protein sequence ID" value="KIM97878.1"/>
    <property type="molecule type" value="Genomic_DNA"/>
</dbReference>
<sequence>MSKGKIMRKFLGHTSTAASEAETVETNVTPSQLRPSASQNTFYSARAPITCLDRSPDGNRAVIAGSKIFKTLQVDGSTITEDIDLRSIVASHPASQDISGSAADQLNIRSVKWLHGNLDSMIVTACGNGKIVLYDLNRLREGLELARIQGHARQVHELAINPFRCDWLLSASQDGTVKSFDLRTPAPNRGDLAIRARHTFKCNADAVRDVKWSPTDGMEFACSTDAGVVLKWDIRKPSAPVLKITAHQSACYSIAWHPDGDHLVSGGMDQRCYVWDVSKKAERGQKARYSFSSPAPISSVSWRPAYWSATARGKRAAQVAISYDDSNVTRSPTPSVHLWDLARPAMPFKEIEQWDSSPTALLWNTRDLLWSVDRDGRFTQTDIAFIPQLIDRRSLSNFGFSPNGDLLMLLEGRQTPRRPRPSVSSEMYPAYQHSSPVPLFSVSQSDSEEDVVGSFLGPRQRKRKQHHSSRSPQPLSSTPPNVNGMADITVMGLDDAVKVTGAYKPQQIMAVGHAPSAVKRAVYHYFSSRYLGCMAEKTTSEVNPANLHIASVAEYCSKVAEKVGHYRLAQTWRLLGYVMNILLTRRAEHHRQCRLTMKRTPSVKDLPRETESPRDLGEETLRKFNRANSPFENPLRPGPRVLIAEDVESTSNMATPLVRPVGDNIMQETMEAMHTPLIDQDEFHLPDPAHSPSPGPVPIPGSSLSSTHTEASAEGYDFYGLESYTPAIDLIVPPRKVPLRLDYLNQDETVRRMQVQRHDSGESFQMFSTSGDSPIDKFGGSSGSDQDQGPSLRERVSSWESNYNSDQTHRESIDSYAPGLSDTSEEQIISATHELPRNIPNGLSQNPAPPPEEQVNSPLTEQTSDDPNIIESDFLPWPNDPEFTIPPIDPAVLVKRCIDFEAQAGALNASVMVLLLRPFLPEDAVDEIQAAAILRQYQHRLNSMKLFTEAALLRNLCVPQYPTVFAMAQENITVGYFCTDCHKPLENDPLVLNSEWRCPRCQQVVDTCSVCRQREPDIDPGYDEEDTVDVGVWWYCPGCGHGGHTVCMAAWHAGPEYQEGTKYSGGCCPLEGCLHPCLPGTWREHRAEEKKIAKQKELELLIRENSRQGSGKGRSNVRRDAREVTQSKAVEGVRAALGVTGLERKKSVKVVAPGEER</sequence>
<dbReference type="GO" id="GO:0005774">
    <property type="term" value="C:vacuolar membrane"/>
    <property type="evidence" value="ECO:0007669"/>
    <property type="project" value="TreeGrafter"/>
</dbReference>
<dbReference type="InParanoid" id="A0A0C3CFW3"/>
<gene>
    <name evidence="8" type="ORF">OIDMADRAFT_129814</name>
</gene>
<evidence type="ECO:0000313" key="9">
    <source>
        <dbReference type="Proteomes" id="UP000054321"/>
    </source>
</evidence>
<feature type="compositionally biased region" description="Polar residues" evidence="7">
    <location>
        <begin position="854"/>
        <end position="866"/>
    </location>
</feature>
<dbReference type="InterPro" id="IPR001680">
    <property type="entry name" value="WD40_rpt"/>
</dbReference>
<reference evidence="8 9" key="1">
    <citation type="submission" date="2014-04" db="EMBL/GenBank/DDBJ databases">
        <authorList>
            <consortium name="DOE Joint Genome Institute"/>
            <person name="Kuo A."/>
            <person name="Martino E."/>
            <person name="Perotto S."/>
            <person name="Kohler A."/>
            <person name="Nagy L.G."/>
            <person name="Floudas D."/>
            <person name="Copeland A."/>
            <person name="Barry K.W."/>
            <person name="Cichocki N."/>
            <person name="Veneault-Fourrey C."/>
            <person name="LaButti K."/>
            <person name="Lindquist E.A."/>
            <person name="Lipzen A."/>
            <person name="Lundell T."/>
            <person name="Morin E."/>
            <person name="Murat C."/>
            <person name="Sun H."/>
            <person name="Tunlid A."/>
            <person name="Henrissat B."/>
            <person name="Grigoriev I.V."/>
            <person name="Hibbett D.S."/>
            <person name="Martin F."/>
            <person name="Nordberg H.P."/>
            <person name="Cantor M.N."/>
            <person name="Hua S.X."/>
        </authorList>
    </citation>
    <scope>NUCLEOTIDE SEQUENCE [LARGE SCALE GENOMIC DNA]</scope>
    <source>
        <strain evidence="8 9">Zn</strain>
    </source>
</reference>
<keyword evidence="2" id="KW-0479">Metal-binding</keyword>
<accession>A0A0C3CFW3</accession>
<dbReference type="HOGENOM" id="CLU_002874_0_0_1"/>
<keyword evidence="1 6" id="KW-0853">WD repeat</keyword>
<dbReference type="Proteomes" id="UP000054321">
    <property type="component" value="Unassembled WGS sequence"/>
</dbReference>
<dbReference type="InterPro" id="IPR036322">
    <property type="entry name" value="WD40_repeat_dom_sf"/>
</dbReference>
<dbReference type="InterPro" id="IPR018527">
    <property type="entry name" value="Rubredoxin_Fe_BS"/>
</dbReference>
<dbReference type="GO" id="GO:0008270">
    <property type="term" value="F:zinc ion binding"/>
    <property type="evidence" value="ECO:0007669"/>
    <property type="project" value="UniProtKB-KW"/>
</dbReference>
<organism evidence="8 9">
    <name type="scientific">Oidiodendron maius (strain Zn)</name>
    <dbReference type="NCBI Taxonomy" id="913774"/>
    <lineage>
        <taxon>Eukaryota</taxon>
        <taxon>Fungi</taxon>
        <taxon>Dikarya</taxon>
        <taxon>Ascomycota</taxon>
        <taxon>Pezizomycotina</taxon>
        <taxon>Leotiomycetes</taxon>
        <taxon>Leotiomycetes incertae sedis</taxon>
        <taxon>Myxotrichaceae</taxon>
        <taxon>Oidiodendron</taxon>
    </lineage>
</organism>
<protein>
    <submittedName>
        <fullName evidence="8">Uncharacterized protein</fullName>
    </submittedName>
</protein>
<reference evidence="9" key="2">
    <citation type="submission" date="2015-01" db="EMBL/GenBank/DDBJ databases">
        <title>Evolutionary Origins and Diversification of the Mycorrhizal Mutualists.</title>
        <authorList>
            <consortium name="DOE Joint Genome Institute"/>
            <consortium name="Mycorrhizal Genomics Consortium"/>
            <person name="Kohler A."/>
            <person name="Kuo A."/>
            <person name="Nagy L.G."/>
            <person name="Floudas D."/>
            <person name="Copeland A."/>
            <person name="Barry K.W."/>
            <person name="Cichocki N."/>
            <person name="Veneault-Fourrey C."/>
            <person name="LaButti K."/>
            <person name="Lindquist E.A."/>
            <person name="Lipzen A."/>
            <person name="Lundell T."/>
            <person name="Morin E."/>
            <person name="Murat C."/>
            <person name="Riley R."/>
            <person name="Ohm R."/>
            <person name="Sun H."/>
            <person name="Tunlid A."/>
            <person name="Henrissat B."/>
            <person name="Grigoriev I.V."/>
            <person name="Hibbett D.S."/>
            <person name="Martin F."/>
        </authorList>
    </citation>
    <scope>NUCLEOTIDE SEQUENCE [LARGE SCALE GENOMIC DNA]</scope>
    <source>
        <strain evidence="9">Zn</strain>
    </source>
</reference>
<dbReference type="SMART" id="SM00320">
    <property type="entry name" value="WD40"/>
    <property type="match status" value="5"/>
</dbReference>
<dbReference type="OrthoDB" id="60955at2759"/>
<dbReference type="GO" id="GO:1904263">
    <property type="term" value="P:positive regulation of TORC1 signaling"/>
    <property type="evidence" value="ECO:0007669"/>
    <property type="project" value="TreeGrafter"/>
</dbReference>
<dbReference type="InterPro" id="IPR037590">
    <property type="entry name" value="WDR24"/>
</dbReference>
<feature type="compositionally biased region" description="Pro residues" evidence="7">
    <location>
        <begin position="689"/>
        <end position="699"/>
    </location>
</feature>
<dbReference type="PANTHER" id="PTHR46200">
    <property type="entry name" value="GATOR COMPLEX PROTEIN WDR24"/>
    <property type="match status" value="1"/>
</dbReference>
<evidence type="ECO:0000256" key="7">
    <source>
        <dbReference type="SAM" id="MobiDB-lite"/>
    </source>
</evidence>